<dbReference type="InterPro" id="IPR053853">
    <property type="entry name" value="FitA-like_RHH"/>
</dbReference>
<dbReference type="GO" id="GO:0006355">
    <property type="term" value="P:regulation of DNA-templated transcription"/>
    <property type="evidence" value="ECO:0007669"/>
    <property type="project" value="InterPro"/>
</dbReference>
<dbReference type="InterPro" id="IPR013321">
    <property type="entry name" value="Arc_rbn_hlx_hlx"/>
</dbReference>
<gene>
    <name evidence="2" type="ORF">FKG94_06015</name>
</gene>
<dbReference type="AlphaFoldDB" id="A0A545U3Z0"/>
<dbReference type="SUPFAM" id="SSF47598">
    <property type="entry name" value="Ribbon-helix-helix"/>
    <property type="match status" value="1"/>
</dbReference>
<dbReference type="InterPro" id="IPR010985">
    <property type="entry name" value="Ribbon_hlx_hlx"/>
</dbReference>
<name>A0A545U3Z0_9GAMM</name>
<proteinExistence type="predicted"/>
<organism evidence="2 3">
    <name type="scientific">Exilibacterium tricleocarpae</name>
    <dbReference type="NCBI Taxonomy" id="2591008"/>
    <lineage>
        <taxon>Bacteria</taxon>
        <taxon>Pseudomonadati</taxon>
        <taxon>Pseudomonadota</taxon>
        <taxon>Gammaproteobacteria</taxon>
        <taxon>Cellvibrionales</taxon>
        <taxon>Cellvibrionaceae</taxon>
        <taxon>Exilibacterium</taxon>
    </lineage>
</organism>
<accession>A0A545U3Z0</accession>
<evidence type="ECO:0000259" key="1">
    <source>
        <dbReference type="Pfam" id="PF22513"/>
    </source>
</evidence>
<dbReference type="Pfam" id="PF22513">
    <property type="entry name" value="FitA-like_RHH"/>
    <property type="match status" value="1"/>
</dbReference>
<evidence type="ECO:0000313" key="2">
    <source>
        <dbReference type="EMBL" id="TQV84211.1"/>
    </source>
</evidence>
<sequence>MANLVVRNIDDAIVRSLKARAGKHGVSAEAEHRKILESVLLAPKRRSFAEVLRSIPNVGEDSDFERIQDDREGDVFN</sequence>
<dbReference type="GO" id="GO:0003677">
    <property type="term" value="F:DNA binding"/>
    <property type="evidence" value="ECO:0007669"/>
    <property type="project" value="UniProtKB-KW"/>
</dbReference>
<evidence type="ECO:0000313" key="3">
    <source>
        <dbReference type="Proteomes" id="UP000319732"/>
    </source>
</evidence>
<dbReference type="RefSeq" id="WP_142903291.1">
    <property type="nucleotide sequence ID" value="NZ_ML660089.1"/>
</dbReference>
<keyword evidence="2" id="KW-0238">DNA-binding</keyword>
<feature type="domain" description="Antitoxin FitA-like ribbon-helix-helix" evidence="1">
    <location>
        <begin position="2"/>
        <end position="39"/>
    </location>
</feature>
<dbReference type="Proteomes" id="UP000319732">
    <property type="component" value="Unassembled WGS sequence"/>
</dbReference>
<protein>
    <submittedName>
        <fullName evidence="2">DNA-binding protein</fullName>
    </submittedName>
</protein>
<comment type="caution">
    <text evidence="2">The sequence shown here is derived from an EMBL/GenBank/DDBJ whole genome shotgun (WGS) entry which is preliminary data.</text>
</comment>
<keyword evidence="3" id="KW-1185">Reference proteome</keyword>
<dbReference type="EMBL" id="VHSG01000006">
    <property type="protein sequence ID" value="TQV84211.1"/>
    <property type="molecule type" value="Genomic_DNA"/>
</dbReference>
<dbReference type="OrthoDB" id="2389872at2"/>
<dbReference type="Gene3D" id="1.10.1220.10">
    <property type="entry name" value="Met repressor-like"/>
    <property type="match status" value="1"/>
</dbReference>
<reference evidence="2 3" key="1">
    <citation type="submission" date="2019-06" db="EMBL/GenBank/DDBJ databases">
        <title>Whole genome sequence for Cellvibrionaceae sp. R142.</title>
        <authorList>
            <person name="Wang G."/>
        </authorList>
    </citation>
    <scope>NUCLEOTIDE SEQUENCE [LARGE SCALE GENOMIC DNA]</scope>
    <source>
        <strain evidence="2 3">R142</strain>
    </source>
</reference>